<evidence type="ECO:0000256" key="1">
    <source>
        <dbReference type="ARBA" id="ARBA00022723"/>
    </source>
</evidence>
<dbReference type="GO" id="GO:0005634">
    <property type="term" value="C:nucleus"/>
    <property type="evidence" value="ECO:0007669"/>
    <property type="project" value="TreeGrafter"/>
</dbReference>
<feature type="compositionally biased region" description="Basic residues" evidence="5">
    <location>
        <begin position="105"/>
        <end position="114"/>
    </location>
</feature>
<dbReference type="InterPro" id="IPR051127">
    <property type="entry name" value="Fungal_SecMet_Regulators"/>
</dbReference>
<feature type="compositionally biased region" description="Polar residues" evidence="5">
    <location>
        <begin position="85"/>
        <end position="101"/>
    </location>
</feature>
<feature type="domain" description="Zn(2)-C6 fungal-type" evidence="6">
    <location>
        <begin position="52"/>
        <end position="81"/>
    </location>
</feature>
<evidence type="ECO:0000313" key="8">
    <source>
        <dbReference type="Proteomes" id="UP000800200"/>
    </source>
</evidence>
<evidence type="ECO:0000256" key="2">
    <source>
        <dbReference type="ARBA" id="ARBA00023015"/>
    </source>
</evidence>
<dbReference type="PROSITE" id="PS50048">
    <property type="entry name" value="ZN2_CY6_FUNGAL_2"/>
    <property type="match status" value="1"/>
</dbReference>
<dbReference type="SUPFAM" id="SSF57701">
    <property type="entry name" value="Zn2/Cys6 DNA-binding domain"/>
    <property type="match status" value="1"/>
</dbReference>
<sequence>MISHLMALPQVLTALGADHAYDQEVKPYPDVVSMPQNFENERPKKWKRASRACDRCRDRKSKCDQQLPCSHCLYYSLDCNYGQSTRMRTQKSQNTRATSRITSKRERRTPRQIHQRPSETSSLPDAGIDSDYRAHPRAHDFSIFDSTCGDSCDAPEAAPTSSVDEEETTELDFQEVIDTGPTELDGVNNHTHGKEFYGGSSNLAFLANLFWKMHKSGAITGLHHPKANRSSLIDLMYSTDFGSPVVHETTRTKVNVSSLDVLTRSPRTGKDGSISPENSTNTEALDSFGSDCLSRHVSSALPQAETMESGCNPIEVERTLTQAYFNNVHYIHPMLQEKEFEERCLKTVWSTKPSERLRDHHSQFMALYYAVVALGAINSGPDEAWILKRNSKPLPVVGASRRQGTALDWASHYFDLAKHAMGDMMEVSTLESCQALFMMTVFCQNALKPHACYMYSGHAVRTAIAIGLANQSWDTYAAEGQRTWWCIYSHEIEMCCSSGRLDSLLSLDHYSSPLPEKTEEVGETSEVAIIRVMVDLACILKRASMSIYCNPGRCSTSQLSEIAMKLDGELIRWKASLPSVLDFSTDSLDDPVWAHKQKGVLRSRYHNARILIHRPFIIGSVPAAEASELTYHIEMCLDAARKTIQISHSALGNKIYLRTWWYGTTYTMYATSILLYLLLKGTVSTHRDELIADIEKSLEIFNAMKQIVVARKCAEITQEMLTEAKKQRHHVLQNQEECQSMITGVTDMAHVLDIVSTDRWNDNSFMTILNQTLQDSENIGISDYHGNPFVLEGFSFPGLGQSTEGVDIMMGLDGNTIYPIDWLDAGSF</sequence>
<dbReference type="Proteomes" id="UP000800200">
    <property type="component" value="Unassembled WGS sequence"/>
</dbReference>
<dbReference type="SMART" id="SM00066">
    <property type="entry name" value="GAL4"/>
    <property type="match status" value="1"/>
</dbReference>
<keyword evidence="2" id="KW-0805">Transcription regulation</keyword>
<dbReference type="Pfam" id="PF04082">
    <property type="entry name" value="Fungal_trans"/>
    <property type="match status" value="1"/>
</dbReference>
<dbReference type="GO" id="GO:0008270">
    <property type="term" value="F:zinc ion binding"/>
    <property type="evidence" value="ECO:0007669"/>
    <property type="project" value="InterPro"/>
</dbReference>
<keyword evidence="4" id="KW-0539">Nucleus</keyword>
<dbReference type="CDD" id="cd12148">
    <property type="entry name" value="fungal_TF_MHR"/>
    <property type="match status" value="1"/>
</dbReference>
<dbReference type="GO" id="GO:0000978">
    <property type="term" value="F:RNA polymerase II cis-regulatory region sequence-specific DNA binding"/>
    <property type="evidence" value="ECO:0007669"/>
    <property type="project" value="TreeGrafter"/>
</dbReference>
<dbReference type="PANTHER" id="PTHR47424:SF15">
    <property type="entry name" value="ZN(II)2CYS6 TRANSCRIPTION FACTOR (EUROFUNG)"/>
    <property type="match status" value="1"/>
</dbReference>
<keyword evidence="8" id="KW-1185">Reference proteome</keyword>
<keyword evidence="3" id="KW-0804">Transcription</keyword>
<dbReference type="InterPro" id="IPR001138">
    <property type="entry name" value="Zn2Cys6_DnaBD"/>
</dbReference>
<dbReference type="CDD" id="cd00067">
    <property type="entry name" value="GAL4"/>
    <property type="match status" value="1"/>
</dbReference>
<dbReference type="GO" id="GO:0000981">
    <property type="term" value="F:DNA-binding transcription factor activity, RNA polymerase II-specific"/>
    <property type="evidence" value="ECO:0007669"/>
    <property type="project" value="InterPro"/>
</dbReference>
<dbReference type="Pfam" id="PF00172">
    <property type="entry name" value="Zn_clus"/>
    <property type="match status" value="1"/>
</dbReference>
<dbReference type="InterPro" id="IPR007219">
    <property type="entry name" value="XnlR_reg_dom"/>
</dbReference>
<dbReference type="GO" id="GO:0006351">
    <property type="term" value="P:DNA-templated transcription"/>
    <property type="evidence" value="ECO:0007669"/>
    <property type="project" value="InterPro"/>
</dbReference>
<organism evidence="7 8">
    <name type="scientific">Zopfia rhizophila CBS 207.26</name>
    <dbReference type="NCBI Taxonomy" id="1314779"/>
    <lineage>
        <taxon>Eukaryota</taxon>
        <taxon>Fungi</taxon>
        <taxon>Dikarya</taxon>
        <taxon>Ascomycota</taxon>
        <taxon>Pezizomycotina</taxon>
        <taxon>Dothideomycetes</taxon>
        <taxon>Dothideomycetes incertae sedis</taxon>
        <taxon>Zopfiaceae</taxon>
        <taxon>Zopfia</taxon>
    </lineage>
</organism>
<feature type="region of interest" description="Disordered" evidence="5">
    <location>
        <begin position="85"/>
        <end position="132"/>
    </location>
</feature>
<keyword evidence="1" id="KW-0479">Metal-binding</keyword>
<dbReference type="Gene3D" id="4.10.240.10">
    <property type="entry name" value="Zn(2)-C6 fungal-type DNA-binding domain"/>
    <property type="match status" value="1"/>
</dbReference>
<dbReference type="PROSITE" id="PS00463">
    <property type="entry name" value="ZN2_CY6_FUNGAL_1"/>
    <property type="match status" value="1"/>
</dbReference>
<proteinExistence type="predicted"/>
<evidence type="ECO:0000256" key="3">
    <source>
        <dbReference type="ARBA" id="ARBA00023163"/>
    </source>
</evidence>
<dbReference type="OrthoDB" id="2571985at2759"/>
<evidence type="ECO:0000259" key="6">
    <source>
        <dbReference type="PROSITE" id="PS50048"/>
    </source>
</evidence>
<dbReference type="EMBL" id="ML994659">
    <property type="protein sequence ID" value="KAF2180295.1"/>
    <property type="molecule type" value="Genomic_DNA"/>
</dbReference>
<protein>
    <recommendedName>
        <fullName evidence="6">Zn(2)-C6 fungal-type domain-containing protein</fullName>
    </recommendedName>
</protein>
<dbReference type="AlphaFoldDB" id="A0A6A6DMG9"/>
<dbReference type="GO" id="GO:0000435">
    <property type="term" value="P:positive regulation of transcription from RNA polymerase II promoter by galactose"/>
    <property type="evidence" value="ECO:0007669"/>
    <property type="project" value="TreeGrafter"/>
</dbReference>
<evidence type="ECO:0000256" key="4">
    <source>
        <dbReference type="ARBA" id="ARBA00023242"/>
    </source>
</evidence>
<dbReference type="InterPro" id="IPR036864">
    <property type="entry name" value="Zn2-C6_fun-type_DNA-bd_sf"/>
</dbReference>
<evidence type="ECO:0000256" key="5">
    <source>
        <dbReference type="SAM" id="MobiDB-lite"/>
    </source>
</evidence>
<reference evidence="7" key="1">
    <citation type="journal article" date="2020" name="Stud. Mycol.">
        <title>101 Dothideomycetes genomes: a test case for predicting lifestyles and emergence of pathogens.</title>
        <authorList>
            <person name="Haridas S."/>
            <person name="Albert R."/>
            <person name="Binder M."/>
            <person name="Bloem J."/>
            <person name="Labutti K."/>
            <person name="Salamov A."/>
            <person name="Andreopoulos B."/>
            <person name="Baker S."/>
            <person name="Barry K."/>
            <person name="Bills G."/>
            <person name="Bluhm B."/>
            <person name="Cannon C."/>
            <person name="Castanera R."/>
            <person name="Culley D."/>
            <person name="Daum C."/>
            <person name="Ezra D."/>
            <person name="Gonzalez J."/>
            <person name="Henrissat B."/>
            <person name="Kuo A."/>
            <person name="Liang C."/>
            <person name="Lipzen A."/>
            <person name="Lutzoni F."/>
            <person name="Magnuson J."/>
            <person name="Mondo S."/>
            <person name="Nolan M."/>
            <person name="Ohm R."/>
            <person name="Pangilinan J."/>
            <person name="Park H.-J."/>
            <person name="Ramirez L."/>
            <person name="Alfaro M."/>
            <person name="Sun H."/>
            <person name="Tritt A."/>
            <person name="Yoshinaga Y."/>
            <person name="Zwiers L.-H."/>
            <person name="Turgeon B."/>
            <person name="Goodwin S."/>
            <person name="Spatafora J."/>
            <person name="Crous P."/>
            <person name="Grigoriev I."/>
        </authorList>
    </citation>
    <scope>NUCLEOTIDE SEQUENCE</scope>
    <source>
        <strain evidence="7">CBS 207.26</strain>
    </source>
</reference>
<evidence type="ECO:0000313" key="7">
    <source>
        <dbReference type="EMBL" id="KAF2180295.1"/>
    </source>
</evidence>
<dbReference type="PANTHER" id="PTHR47424">
    <property type="entry name" value="REGULATORY PROTEIN GAL4"/>
    <property type="match status" value="1"/>
</dbReference>
<name>A0A6A6DMG9_9PEZI</name>
<dbReference type="SMART" id="SM00906">
    <property type="entry name" value="Fungal_trans"/>
    <property type="match status" value="1"/>
</dbReference>
<gene>
    <name evidence="7" type="ORF">K469DRAFT_640128</name>
</gene>
<accession>A0A6A6DMG9</accession>